<dbReference type="PANTHER" id="PTHR33799:SF1">
    <property type="entry name" value="PTS SYSTEM MANNOSE-SPECIFIC EIIAB COMPONENT-RELATED"/>
    <property type="match status" value="1"/>
</dbReference>
<evidence type="ECO:0000256" key="2">
    <source>
        <dbReference type="ARBA" id="ARBA00022448"/>
    </source>
</evidence>
<dbReference type="SUPFAM" id="SSF53062">
    <property type="entry name" value="PTS system fructose IIA component-like"/>
    <property type="match status" value="1"/>
</dbReference>
<gene>
    <name evidence="9" type="ORF">EP073_06420</name>
</gene>
<dbReference type="PANTHER" id="PTHR33799">
    <property type="entry name" value="PTS PERMEASE-RELATED-RELATED"/>
    <property type="match status" value="1"/>
</dbReference>
<name>A0A3R5V0V8_9BACT</name>
<evidence type="ECO:0000313" key="10">
    <source>
        <dbReference type="Proteomes" id="UP000287502"/>
    </source>
</evidence>
<dbReference type="Gene3D" id="3.40.50.510">
    <property type="entry name" value="Phosphotransferase system, mannose-type IIA component"/>
    <property type="match status" value="1"/>
</dbReference>
<accession>A0A3R5V0V8</accession>
<keyword evidence="5" id="KW-0808">Transferase</keyword>
<evidence type="ECO:0000256" key="1">
    <source>
        <dbReference type="ARBA" id="ARBA00004496"/>
    </source>
</evidence>
<dbReference type="GO" id="GO:0016301">
    <property type="term" value="F:kinase activity"/>
    <property type="evidence" value="ECO:0007669"/>
    <property type="project" value="UniProtKB-KW"/>
</dbReference>
<keyword evidence="3" id="KW-0963">Cytoplasm</keyword>
<evidence type="ECO:0000259" key="8">
    <source>
        <dbReference type="PROSITE" id="PS51096"/>
    </source>
</evidence>
<evidence type="ECO:0000256" key="7">
    <source>
        <dbReference type="ARBA" id="ARBA00022777"/>
    </source>
</evidence>
<reference evidence="9 10" key="1">
    <citation type="submission" date="2019-01" db="EMBL/GenBank/DDBJ databases">
        <title>Geovibrio thiophilus DSM 11263, complete genome.</title>
        <authorList>
            <person name="Spring S."/>
            <person name="Bunk B."/>
            <person name="Sproer C."/>
        </authorList>
    </citation>
    <scope>NUCLEOTIDE SEQUENCE [LARGE SCALE GENOMIC DNA]</scope>
    <source>
        <strain evidence="9 10">DSM 11263</strain>
    </source>
</reference>
<dbReference type="GO" id="GO:0016020">
    <property type="term" value="C:membrane"/>
    <property type="evidence" value="ECO:0007669"/>
    <property type="project" value="InterPro"/>
</dbReference>
<keyword evidence="2" id="KW-0813">Transport</keyword>
<dbReference type="GO" id="GO:0005737">
    <property type="term" value="C:cytoplasm"/>
    <property type="evidence" value="ECO:0007669"/>
    <property type="project" value="UniProtKB-SubCell"/>
</dbReference>
<keyword evidence="10" id="KW-1185">Reference proteome</keyword>
<feature type="domain" description="PTS EIIA type-4" evidence="8">
    <location>
        <begin position="1"/>
        <end position="123"/>
    </location>
</feature>
<proteinExistence type="predicted"/>
<sequence length="134" mass="14393">MVGIVLVTHGRFGEELKKSAEMILGSQEGVETISMEYGSSLADVADEIEKMIARYEDSGAIVFTDMFGGSPSNVAMAYLGSKNVEVVSGVNLPMLIKALGLRRENKSIRVMCNECADSARQSIIVAGELLKETS</sequence>
<dbReference type="AlphaFoldDB" id="A0A3R5V0V8"/>
<organism evidence="9 10">
    <name type="scientific">Geovibrio thiophilus</name>
    <dbReference type="NCBI Taxonomy" id="139438"/>
    <lineage>
        <taxon>Bacteria</taxon>
        <taxon>Pseudomonadati</taxon>
        <taxon>Deferribacterota</taxon>
        <taxon>Deferribacteres</taxon>
        <taxon>Deferribacterales</taxon>
        <taxon>Geovibrionaceae</taxon>
        <taxon>Geovibrio</taxon>
    </lineage>
</organism>
<dbReference type="Proteomes" id="UP000287502">
    <property type="component" value="Chromosome"/>
</dbReference>
<dbReference type="CDD" id="cd00006">
    <property type="entry name" value="PTS_IIA_man"/>
    <property type="match status" value="1"/>
</dbReference>
<keyword evidence="6" id="KW-0598">Phosphotransferase system</keyword>
<comment type="subcellular location">
    <subcellularLocation>
        <location evidence="1">Cytoplasm</location>
    </subcellularLocation>
</comment>
<dbReference type="InterPro" id="IPR036662">
    <property type="entry name" value="PTS_EIIA_man-typ_sf"/>
</dbReference>
<dbReference type="EMBL" id="CP035108">
    <property type="protein sequence ID" value="QAR34469.1"/>
    <property type="molecule type" value="Genomic_DNA"/>
</dbReference>
<keyword evidence="7" id="KW-0418">Kinase</keyword>
<evidence type="ECO:0000256" key="5">
    <source>
        <dbReference type="ARBA" id="ARBA00022679"/>
    </source>
</evidence>
<protein>
    <submittedName>
        <fullName evidence="9">PTS sugar transporter subunit IIA</fullName>
    </submittedName>
</protein>
<dbReference type="OrthoDB" id="9794368at2"/>
<dbReference type="GO" id="GO:0009401">
    <property type="term" value="P:phosphoenolpyruvate-dependent sugar phosphotransferase system"/>
    <property type="evidence" value="ECO:0007669"/>
    <property type="project" value="UniProtKB-KW"/>
</dbReference>
<dbReference type="PROSITE" id="PS51096">
    <property type="entry name" value="PTS_EIIA_TYPE_4"/>
    <property type="match status" value="1"/>
</dbReference>
<dbReference type="InterPro" id="IPR004701">
    <property type="entry name" value="PTS_EIIA_man-typ"/>
</dbReference>
<dbReference type="InterPro" id="IPR033887">
    <property type="entry name" value="PTS_IIA_man"/>
</dbReference>
<evidence type="ECO:0000256" key="6">
    <source>
        <dbReference type="ARBA" id="ARBA00022683"/>
    </source>
</evidence>
<dbReference type="Pfam" id="PF03610">
    <property type="entry name" value="EIIA-man"/>
    <property type="match status" value="1"/>
</dbReference>
<keyword evidence="4 9" id="KW-0762">Sugar transport</keyword>
<evidence type="ECO:0000313" key="9">
    <source>
        <dbReference type="EMBL" id="QAR34469.1"/>
    </source>
</evidence>
<evidence type="ECO:0000256" key="4">
    <source>
        <dbReference type="ARBA" id="ARBA00022597"/>
    </source>
</evidence>
<evidence type="ECO:0000256" key="3">
    <source>
        <dbReference type="ARBA" id="ARBA00022490"/>
    </source>
</evidence>
<dbReference type="KEGG" id="gtl:EP073_06420"/>
<dbReference type="InterPro" id="IPR051471">
    <property type="entry name" value="Bacterial_PTS_sugar_comp"/>
</dbReference>